<evidence type="ECO:0000313" key="1">
    <source>
        <dbReference type="EMBL" id="KAI9910696.1"/>
    </source>
</evidence>
<sequence length="181" mass="20335">MYHVAEMVRDTRRALPSARTARLVASSGVPCHSSRPFRSYEGSVVRSPVALCVELPDLVKRAVGATCNYVVYMATHTHERTRVETTNLPAPWTPLQNHVEIPLLCGVEGLAHFVTSEELLELYFVAKNAMRRRFFLWHVALPPVGAAESVVGYVVSFASYIILPSRAEIEDRTDSFFDDHY</sequence>
<name>A0ACC0VY66_9STRA</name>
<proteinExistence type="predicted"/>
<organism evidence="1 2">
    <name type="scientific">Peronosclerospora sorghi</name>
    <dbReference type="NCBI Taxonomy" id="230839"/>
    <lineage>
        <taxon>Eukaryota</taxon>
        <taxon>Sar</taxon>
        <taxon>Stramenopiles</taxon>
        <taxon>Oomycota</taxon>
        <taxon>Peronosporomycetes</taxon>
        <taxon>Peronosporales</taxon>
        <taxon>Peronosporaceae</taxon>
        <taxon>Peronosclerospora</taxon>
    </lineage>
</organism>
<accession>A0ACC0VY66</accession>
<comment type="caution">
    <text evidence="1">The sequence shown here is derived from an EMBL/GenBank/DDBJ whole genome shotgun (WGS) entry which is preliminary data.</text>
</comment>
<keyword evidence="2" id="KW-1185">Reference proteome</keyword>
<dbReference type="Proteomes" id="UP001163321">
    <property type="component" value="Chromosome 6"/>
</dbReference>
<dbReference type="EMBL" id="CM047585">
    <property type="protein sequence ID" value="KAI9910696.1"/>
    <property type="molecule type" value="Genomic_DNA"/>
</dbReference>
<reference evidence="1 2" key="1">
    <citation type="journal article" date="2022" name="bioRxiv">
        <title>The genome of the oomycete Peronosclerospora sorghi, a cosmopolitan pathogen of maize and sorghum, is inflated with dispersed pseudogenes.</title>
        <authorList>
            <person name="Fletcher K."/>
            <person name="Martin F."/>
            <person name="Isakeit T."/>
            <person name="Cavanaugh K."/>
            <person name="Magill C."/>
            <person name="Michelmore R."/>
        </authorList>
    </citation>
    <scope>NUCLEOTIDE SEQUENCE [LARGE SCALE GENOMIC DNA]</scope>
    <source>
        <strain evidence="1">P6</strain>
    </source>
</reference>
<protein>
    <submittedName>
        <fullName evidence="1">Uncharacterized protein</fullName>
    </submittedName>
</protein>
<gene>
    <name evidence="1" type="ORF">PsorP6_009927</name>
</gene>
<evidence type="ECO:0000313" key="2">
    <source>
        <dbReference type="Proteomes" id="UP001163321"/>
    </source>
</evidence>